<evidence type="ECO:0000256" key="1">
    <source>
        <dbReference type="SAM" id="Phobius"/>
    </source>
</evidence>
<reference evidence="2" key="1">
    <citation type="journal article" date="2014" name="Int. J. Syst. Evol. Microbiol.">
        <title>Complete genome sequence of Corynebacterium casei LMG S-19264T (=DSM 44701T), isolated from a smear-ripened cheese.</title>
        <authorList>
            <consortium name="US DOE Joint Genome Institute (JGI-PGF)"/>
            <person name="Walter F."/>
            <person name="Albersmeier A."/>
            <person name="Kalinowski J."/>
            <person name="Ruckert C."/>
        </authorList>
    </citation>
    <scope>NUCLEOTIDE SEQUENCE</scope>
    <source>
        <strain evidence="2">JCM 10088</strain>
    </source>
</reference>
<evidence type="ECO:0000313" key="3">
    <source>
        <dbReference type="Proteomes" id="UP000610960"/>
    </source>
</evidence>
<organism evidence="2 3">
    <name type="scientific">Thermocladium modestius</name>
    <dbReference type="NCBI Taxonomy" id="62609"/>
    <lineage>
        <taxon>Archaea</taxon>
        <taxon>Thermoproteota</taxon>
        <taxon>Thermoprotei</taxon>
        <taxon>Thermoproteales</taxon>
        <taxon>Thermoproteaceae</taxon>
        <taxon>Thermocladium</taxon>
    </lineage>
</organism>
<proteinExistence type="predicted"/>
<feature type="transmembrane region" description="Helical" evidence="1">
    <location>
        <begin position="32"/>
        <end position="52"/>
    </location>
</feature>
<name>A0A830GWP0_9CREN</name>
<protein>
    <recommendedName>
        <fullName evidence="4">Queuosine precursor transporter</fullName>
    </recommendedName>
</protein>
<feature type="transmembrane region" description="Helical" evidence="1">
    <location>
        <begin position="58"/>
        <end position="79"/>
    </location>
</feature>
<dbReference type="OrthoDB" id="27816at2157"/>
<dbReference type="AlphaFoldDB" id="A0A830GWP0"/>
<accession>A0A830GWP0</accession>
<feature type="transmembrane region" description="Helical" evidence="1">
    <location>
        <begin position="128"/>
        <end position="148"/>
    </location>
</feature>
<evidence type="ECO:0000313" key="2">
    <source>
        <dbReference type="EMBL" id="GGP21562.1"/>
    </source>
</evidence>
<keyword evidence="1" id="KW-0812">Transmembrane</keyword>
<dbReference type="InterPro" id="IPR003744">
    <property type="entry name" value="YhhQ"/>
</dbReference>
<dbReference type="PANTHER" id="PTHR34300">
    <property type="entry name" value="QUEUOSINE PRECURSOR TRANSPORTER-RELATED"/>
    <property type="match status" value="1"/>
</dbReference>
<dbReference type="Proteomes" id="UP000610960">
    <property type="component" value="Unassembled WGS sequence"/>
</dbReference>
<dbReference type="EMBL" id="BMNL01000003">
    <property type="protein sequence ID" value="GGP21562.1"/>
    <property type="molecule type" value="Genomic_DNA"/>
</dbReference>
<keyword evidence="3" id="KW-1185">Reference proteome</keyword>
<comment type="caution">
    <text evidence="2">The sequence shown here is derived from an EMBL/GenBank/DDBJ whole genome shotgun (WGS) entry which is preliminary data.</text>
</comment>
<sequence length="226" mass="24332">MFQLIYLIGEALLLYLLTGWVVWMSGRRGDDYLLLATGAAYLFLLTMSQVAAVRLLNISPFMVPGGVISYSASVAMLDIASVKFGARVGRWLVLTAAAMQVAYFVLLNLIAITPGTGGNEFLTSSGRIAAASVIAFLVSENVDVFLVTRLKLGVVRRVGVSDPIAMTIDSLVFIPAAFLGVLPTPVLLGLIVGQLIVKFTFVPLTMLTVWMNRTILKYGPKTQAIS</sequence>
<dbReference type="PANTHER" id="PTHR34300:SF2">
    <property type="entry name" value="QUEUOSINE PRECURSOR TRANSPORTER-RELATED"/>
    <property type="match status" value="1"/>
</dbReference>
<feature type="transmembrane region" description="Helical" evidence="1">
    <location>
        <begin position="91"/>
        <end position="113"/>
    </location>
</feature>
<dbReference type="RefSeq" id="WP_188596696.1">
    <property type="nucleotide sequence ID" value="NZ_BMNL01000003.1"/>
</dbReference>
<evidence type="ECO:0008006" key="4">
    <source>
        <dbReference type="Google" id="ProtNLM"/>
    </source>
</evidence>
<keyword evidence="1" id="KW-1133">Transmembrane helix</keyword>
<dbReference type="Pfam" id="PF02592">
    <property type="entry name" value="Vut_1"/>
    <property type="match status" value="1"/>
</dbReference>
<gene>
    <name evidence="2" type="ORF">GCM10007981_13880</name>
</gene>
<reference evidence="2" key="2">
    <citation type="submission" date="2020-09" db="EMBL/GenBank/DDBJ databases">
        <authorList>
            <person name="Sun Q."/>
            <person name="Ohkuma M."/>
        </authorList>
    </citation>
    <scope>NUCLEOTIDE SEQUENCE</scope>
    <source>
        <strain evidence="2">JCM 10088</strain>
    </source>
</reference>
<keyword evidence="1" id="KW-0472">Membrane</keyword>
<feature type="transmembrane region" description="Helical" evidence="1">
    <location>
        <begin position="6"/>
        <end position="25"/>
    </location>
</feature>